<dbReference type="EC" id="2.7.1.156" evidence="8"/>
<comment type="catalytic activity">
    <reaction evidence="3">
        <text>adenosylcob(III)inamide + GTP = adenosylcob(III)inamide phosphate + GDP + H(+)</text>
        <dbReference type="Rhea" id="RHEA:15765"/>
        <dbReference type="ChEBI" id="CHEBI:2480"/>
        <dbReference type="ChEBI" id="CHEBI:15378"/>
        <dbReference type="ChEBI" id="CHEBI:37565"/>
        <dbReference type="ChEBI" id="CHEBI:58189"/>
        <dbReference type="ChEBI" id="CHEBI:58502"/>
        <dbReference type="EC" id="2.7.1.156"/>
    </reaction>
</comment>
<dbReference type="RefSeq" id="WP_346757538.1">
    <property type="nucleotide sequence ID" value="NZ_JAUJEB010000001.1"/>
</dbReference>
<dbReference type="EMBL" id="JAUJEB010000001">
    <property type="protein sequence ID" value="MDN5212216.1"/>
    <property type="molecule type" value="Genomic_DNA"/>
</dbReference>
<organism evidence="18 19">
    <name type="scientific">Agaribacillus aureus</name>
    <dbReference type="NCBI Taxonomy" id="3051825"/>
    <lineage>
        <taxon>Bacteria</taxon>
        <taxon>Pseudomonadati</taxon>
        <taxon>Bacteroidota</taxon>
        <taxon>Cytophagia</taxon>
        <taxon>Cytophagales</taxon>
        <taxon>Splendidivirgaceae</taxon>
        <taxon>Agaribacillus</taxon>
    </lineage>
</organism>
<comment type="catalytic activity">
    <reaction evidence="2">
        <text>adenosylcob(III)inamide phosphate + GTP + H(+) = adenosylcob(III)inamide-GDP + diphosphate</text>
        <dbReference type="Rhea" id="RHEA:22712"/>
        <dbReference type="ChEBI" id="CHEBI:15378"/>
        <dbReference type="ChEBI" id="CHEBI:33019"/>
        <dbReference type="ChEBI" id="CHEBI:37565"/>
        <dbReference type="ChEBI" id="CHEBI:58502"/>
        <dbReference type="ChEBI" id="CHEBI:60487"/>
        <dbReference type="EC" id="2.7.7.62"/>
    </reaction>
</comment>
<evidence type="ECO:0000256" key="12">
    <source>
        <dbReference type="ARBA" id="ARBA00022741"/>
    </source>
</evidence>
<dbReference type="SUPFAM" id="SSF52540">
    <property type="entry name" value="P-loop containing nucleoside triphosphate hydrolases"/>
    <property type="match status" value="1"/>
</dbReference>
<evidence type="ECO:0000256" key="16">
    <source>
        <dbReference type="ARBA" id="ARBA00029570"/>
    </source>
</evidence>
<keyword evidence="10" id="KW-0169">Cobalamin biosynthesis</keyword>
<evidence type="ECO:0000256" key="5">
    <source>
        <dbReference type="ARBA" id="ARBA00004692"/>
    </source>
</evidence>
<dbReference type="PIRSF" id="PIRSF006135">
    <property type="entry name" value="CobU"/>
    <property type="match status" value="1"/>
</dbReference>
<dbReference type="PANTHER" id="PTHR34848">
    <property type="match status" value="1"/>
</dbReference>
<keyword evidence="18" id="KW-0548">Nucleotidyltransferase</keyword>
<dbReference type="InterPro" id="IPR027417">
    <property type="entry name" value="P-loop_NTPase"/>
</dbReference>
<dbReference type="PANTHER" id="PTHR34848:SF1">
    <property type="entry name" value="BIFUNCTIONAL ADENOSYLCOBALAMIN BIOSYNTHESIS PROTEIN COBU"/>
    <property type="match status" value="1"/>
</dbReference>
<evidence type="ECO:0000256" key="13">
    <source>
        <dbReference type="ARBA" id="ARBA00022777"/>
    </source>
</evidence>
<dbReference type="Proteomes" id="UP001172083">
    <property type="component" value="Unassembled WGS sequence"/>
</dbReference>
<comment type="function">
    <text evidence="4">Catalyzes ATP-dependent phosphorylation of adenosylcobinamide and addition of GMP to adenosylcobinamide phosphate.</text>
</comment>
<keyword evidence="19" id="KW-1185">Reference proteome</keyword>
<evidence type="ECO:0000256" key="8">
    <source>
        <dbReference type="ARBA" id="ARBA00012016"/>
    </source>
</evidence>
<accession>A0ABT8L592</accession>
<comment type="pathway">
    <text evidence="6">Cofactor biosynthesis; adenosylcobalamin biosynthesis; adenosylcobalamin from cob(II)yrinate a,c-diamide: step 5/7.</text>
</comment>
<dbReference type="EC" id="2.7.7.62" evidence="9"/>
<protein>
    <recommendedName>
        <fullName evidence="16">Adenosylcobinamide kinase</fullName>
        <ecNumber evidence="8">2.7.1.156</ecNumber>
        <ecNumber evidence="9">2.7.7.62</ecNumber>
    </recommendedName>
    <alternativeName>
        <fullName evidence="17">Adenosylcobinamide-phosphate guanylyltransferase</fullName>
    </alternativeName>
</protein>
<dbReference type="GO" id="GO:0008820">
    <property type="term" value="F:cobinamide phosphate guanylyltransferase activity"/>
    <property type="evidence" value="ECO:0007669"/>
    <property type="project" value="UniProtKB-EC"/>
</dbReference>
<evidence type="ECO:0000256" key="1">
    <source>
        <dbReference type="ARBA" id="ARBA00000312"/>
    </source>
</evidence>
<keyword evidence="14" id="KW-0067">ATP-binding</keyword>
<evidence type="ECO:0000256" key="9">
    <source>
        <dbReference type="ARBA" id="ARBA00012523"/>
    </source>
</evidence>
<keyword evidence="15" id="KW-0342">GTP-binding</keyword>
<proteinExistence type="inferred from homology"/>
<comment type="pathway">
    <text evidence="5">Cofactor biosynthesis; adenosylcobalamin biosynthesis; adenosylcobalamin from cob(II)yrinate a,c-diamide: step 6/7.</text>
</comment>
<evidence type="ECO:0000256" key="10">
    <source>
        <dbReference type="ARBA" id="ARBA00022573"/>
    </source>
</evidence>
<evidence type="ECO:0000256" key="11">
    <source>
        <dbReference type="ARBA" id="ARBA00022679"/>
    </source>
</evidence>
<evidence type="ECO:0000256" key="7">
    <source>
        <dbReference type="ARBA" id="ARBA00007490"/>
    </source>
</evidence>
<dbReference type="Gene3D" id="3.40.50.300">
    <property type="entry name" value="P-loop containing nucleotide triphosphate hydrolases"/>
    <property type="match status" value="1"/>
</dbReference>
<sequence>MIYFITGGARSGKSSYAMKLAKDLAENPVYVATARHWDGDFQDRIRRHQAERDEHWTSIEEQKEVSSLQLESRVAVIDCVTLWLTNFFVDFEQDVDKSFEAVKQEIDKLKTKNTTFIIISNEIGMGVHAETATGRKFTDLQGWANQYLAKNADKAIFMVSGLPMILKE</sequence>
<evidence type="ECO:0000256" key="2">
    <source>
        <dbReference type="ARBA" id="ARBA00000711"/>
    </source>
</evidence>
<evidence type="ECO:0000313" key="19">
    <source>
        <dbReference type="Proteomes" id="UP001172083"/>
    </source>
</evidence>
<evidence type="ECO:0000256" key="17">
    <source>
        <dbReference type="ARBA" id="ARBA00030571"/>
    </source>
</evidence>
<evidence type="ECO:0000256" key="6">
    <source>
        <dbReference type="ARBA" id="ARBA00005159"/>
    </source>
</evidence>
<keyword evidence="12" id="KW-0547">Nucleotide-binding</keyword>
<dbReference type="InterPro" id="IPR003203">
    <property type="entry name" value="CobU/CobP"/>
</dbReference>
<keyword evidence="11 18" id="KW-0808">Transferase</keyword>
<dbReference type="Pfam" id="PF02283">
    <property type="entry name" value="CobU"/>
    <property type="match status" value="1"/>
</dbReference>
<evidence type="ECO:0000313" key="18">
    <source>
        <dbReference type="EMBL" id="MDN5212216.1"/>
    </source>
</evidence>
<evidence type="ECO:0000256" key="3">
    <source>
        <dbReference type="ARBA" id="ARBA00001522"/>
    </source>
</evidence>
<dbReference type="GO" id="GO:0043752">
    <property type="term" value="F:adenosylcobinamide kinase activity"/>
    <property type="evidence" value="ECO:0007669"/>
    <property type="project" value="UniProtKB-EC"/>
</dbReference>
<dbReference type="CDD" id="cd00544">
    <property type="entry name" value="CobU"/>
    <property type="match status" value="1"/>
</dbReference>
<comment type="caution">
    <text evidence="18">The sequence shown here is derived from an EMBL/GenBank/DDBJ whole genome shotgun (WGS) entry which is preliminary data.</text>
</comment>
<reference evidence="18" key="1">
    <citation type="submission" date="2023-06" db="EMBL/GenBank/DDBJ databases">
        <title>Genomic of Agaribacillus aureum.</title>
        <authorList>
            <person name="Wang G."/>
        </authorList>
    </citation>
    <scope>NUCLEOTIDE SEQUENCE</scope>
    <source>
        <strain evidence="18">BMA12</strain>
    </source>
</reference>
<gene>
    <name evidence="18" type="ORF">QQ020_09145</name>
</gene>
<comment type="similarity">
    <text evidence="7">Belongs to the CobU/CobP family.</text>
</comment>
<keyword evidence="13 18" id="KW-0418">Kinase</keyword>
<name>A0ABT8L592_9BACT</name>
<comment type="catalytic activity">
    <reaction evidence="1">
        <text>adenosylcob(III)inamide + ATP = adenosylcob(III)inamide phosphate + ADP + H(+)</text>
        <dbReference type="Rhea" id="RHEA:15769"/>
        <dbReference type="ChEBI" id="CHEBI:2480"/>
        <dbReference type="ChEBI" id="CHEBI:15378"/>
        <dbReference type="ChEBI" id="CHEBI:30616"/>
        <dbReference type="ChEBI" id="CHEBI:58502"/>
        <dbReference type="ChEBI" id="CHEBI:456216"/>
        <dbReference type="EC" id="2.7.1.156"/>
    </reaction>
</comment>
<evidence type="ECO:0000256" key="14">
    <source>
        <dbReference type="ARBA" id="ARBA00022840"/>
    </source>
</evidence>
<evidence type="ECO:0000256" key="4">
    <source>
        <dbReference type="ARBA" id="ARBA00003889"/>
    </source>
</evidence>
<evidence type="ECO:0000256" key="15">
    <source>
        <dbReference type="ARBA" id="ARBA00023134"/>
    </source>
</evidence>